<dbReference type="Gene3D" id="1.10.20.10">
    <property type="entry name" value="Histone, subunit A"/>
    <property type="match status" value="1"/>
</dbReference>
<dbReference type="InterPro" id="IPR009072">
    <property type="entry name" value="Histone-fold"/>
</dbReference>
<gene>
    <name evidence="8" type="ORF">PSTT_02405</name>
</gene>
<organism evidence="8 9">
    <name type="scientific">Puccinia striiformis</name>
    <dbReference type="NCBI Taxonomy" id="27350"/>
    <lineage>
        <taxon>Eukaryota</taxon>
        <taxon>Fungi</taxon>
        <taxon>Dikarya</taxon>
        <taxon>Basidiomycota</taxon>
        <taxon>Pucciniomycotina</taxon>
        <taxon>Pucciniomycetes</taxon>
        <taxon>Pucciniales</taxon>
        <taxon>Pucciniaceae</taxon>
        <taxon>Puccinia</taxon>
    </lineage>
</organism>
<feature type="compositionally biased region" description="Polar residues" evidence="6">
    <location>
        <begin position="204"/>
        <end position="222"/>
    </location>
</feature>
<evidence type="ECO:0000313" key="9">
    <source>
        <dbReference type="Proteomes" id="UP000239156"/>
    </source>
</evidence>
<evidence type="ECO:0000256" key="6">
    <source>
        <dbReference type="SAM" id="MobiDB-lite"/>
    </source>
</evidence>
<dbReference type="InterPro" id="IPR037796">
    <property type="entry name" value="TAF6"/>
</dbReference>
<dbReference type="InterPro" id="IPR004823">
    <property type="entry name" value="TAF_TATA-bd_Histone-like_dom"/>
</dbReference>
<dbReference type="PANTHER" id="PTHR10221">
    <property type="entry name" value="TRANSCRIPTION INITIATION FACTOR TFIID SUBUNIT 6"/>
    <property type="match status" value="1"/>
</dbReference>
<dbReference type="SUPFAM" id="SSF47113">
    <property type="entry name" value="Histone-fold"/>
    <property type="match status" value="1"/>
</dbReference>
<dbReference type="GO" id="GO:0005669">
    <property type="term" value="C:transcription factor TFIID complex"/>
    <property type="evidence" value="ECO:0007669"/>
    <property type="project" value="InterPro"/>
</dbReference>
<protein>
    <recommendedName>
        <fullName evidence="7">TATA box binding protein associated factor (TAF) histone-like fold domain-containing protein</fullName>
    </recommendedName>
</protein>
<comment type="subcellular location">
    <subcellularLocation>
        <location evidence="1">Nucleus</location>
    </subcellularLocation>
</comment>
<comment type="similarity">
    <text evidence="2">Belongs to the TAF6 family.</text>
</comment>
<evidence type="ECO:0000256" key="3">
    <source>
        <dbReference type="ARBA" id="ARBA00023015"/>
    </source>
</evidence>
<feature type="region of interest" description="Disordered" evidence="6">
    <location>
        <begin position="679"/>
        <end position="738"/>
    </location>
</feature>
<feature type="region of interest" description="Disordered" evidence="6">
    <location>
        <begin position="204"/>
        <end position="224"/>
    </location>
</feature>
<dbReference type="GO" id="GO:0016251">
    <property type="term" value="F:RNA polymerase II general transcription initiation factor activity"/>
    <property type="evidence" value="ECO:0007669"/>
    <property type="project" value="InterPro"/>
</dbReference>
<keyword evidence="4" id="KW-0804">Transcription</keyword>
<evidence type="ECO:0000313" key="8">
    <source>
        <dbReference type="EMBL" id="POW15170.1"/>
    </source>
</evidence>
<reference evidence="8" key="1">
    <citation type="submission" date="2017-12" db="EMBL/GenBank/DDBJ databases">
        <title>Gene loss provides genomic basis for host adaptation in cereal stripe rust fungi.</title>
        <authorList>
            <person name="Xia C."/>
        </authorList>
    </citation>
    <scope>NUCLEOTIDE SEQUENCE [LARGE SCALE GENOMIC DNA]</scope>
    <source>
        <strain evidence="8">93-210</strain>
    </source>
</reference>
<name>A0A2S4W071_9BASI</name>
<feature type="compositionally biased region" description="Acidic residues" evidence="6">
    <location>
        <begin position="708"/>
        <end position="719"/>
    </location>
</feature>
<dbReference type="Pfam" id="PF07571">
    <property type="entry name" value="TAF6_C"/>
    <property type="match status" value="1"/>
</dbReference>
<keyword evidence="9" id="KW-1185">Reference proteome</keyword>
<evidence type="ECO:0000256" key="4">
    <source>
        <dbReference type="ARBA" id="ARBA00023163"/>
    </source>
</evidence>
<proteinExistence type="inferred from homology"/>
<feature type="region of interest" description="Disordered" evidence="6">
    <location>
        <begin position="505"/>
        <end position="526"/>
    </location>
</feature>
<dbReference type="EMBL" id="PKSL01000014">
    <property type="protein sequence ID" value="POW15170.1"/>
    <property type="molecule type" value="Genomic_DNA"/>
</dbReference>
<feature type="region of interest" description="Disordered" evidence="6">
    <location>
        <begin position="1"/>
        <end position="26"/>
    </location>
</feature>
<dbReference type="CDD" id="cd22931">
    <property type="entry name" value="HFD_TAF6"/>
    <property type="match status" value="1"/>
</dbReference>
<evidence type="ECO:0000256" key="2">
    <source>
        <dbReference type="ARBA" id="ARBA00007688"/>
    </source>
</evidence>
<comment type="caution">
    <text evidence="8">The sequence shown here is derived from an EMBL/GenBank/DDBJ whole genome shotgun (WGS) entry which is preliminary data.</text>
</comment>
<dbReference type="SUPFAM" id="SSF48371">
    <property type="entry name" value="ARM repeat"/>
    <property type="match status" value="1"/>
</dbReference>
<evidence type="ECO:0000256" key="5">
    <source>
        <dbReference type="ARBA" id="ARBA00023242"/>
    </source>
</evidence>
<dbReference type="GO" id="GO:0046982">
    <property type="term" value="F:protein heterodimerization activity"/>
    <property type="evidence" value="ECO:0007669"/>
    <property type="project" value="InterPro"/>
</dbReference>
<dbReference type="Gene3D" id="1.25.40.770">
    <property type="entry name" value="TAF6, C-terminal HEAT repeat domain"/>
    <property type="match status" value="1"/>
</dbReference>
<dbReference type="GO" id="GO:0003713">
    <property type="term" value="F:transcription coactivator activity"/>
    <property type="evidence" value="ECO:0007669"/>
    <property type="project" value="TreeGrafter"/>
</dbReference>
<feature type="domain" description="TATA box binding protein associated factor (TAF) histone-like fold" evidence="7">
    <location>
        <begin position="56"/>
        <end position="116"/>
    </location>
</feature>
<dbReference type="AlphaFoldDB" id="A0A2S4W071"/>
<evidence type="ECO:0000256" key="1">
    <source>
        <dbReference type="ARBA" id="ARBA00004123"/>
    </source>
</evidence>
<dbReference type="InterPro" id="IPR011442">
    <property type="entry name" value="TAF6_C"/>
</dbReference>
<dbReference type="SMART" id="SM00803">
    <property type="entry name" value="TAF"/>
    <property type="match status" value="1"/>
</dbReference>
<accession>A0A2S4W071</accession>
<dbReference type="InterPro" id="IPR046344">
    <property type="entry name" value="TAF6_C_sf"/>
</dbReference>
<dbReference type="GO" id="GO:0000124">
    <property type="term" value="C:SAGA complex"/>
    <property type="evidence" value="ECO:0007669"/>
    <property type="project" value="InterPro"/>
</dbReference>
<dbReference type="GO" id="GO:0051123">
    <property type="term" value="P:RNA polymerase II preinitiation complex assembly"/>
    <property type="evidence" value="ECO:0007669"/>
    <property type="project" value="TreeGrafter"/>
</dbReference>
<dbReference type="VEuPathDB" id="FungiDB:PSHT_02202"/>
<dbReference type="PANTHER" id="PTHR10221:SF9">
    <property type="entry name" value="TRANSCRIPTION INITIATION FACTOR TFIID SUBUNIT 6"/>
    <property type="match status" value="1"/>
</dbReference>
<dbReference type="CDD" id="cd08050">
    <property type="entry name" value="TAF6C"/>
    <property type="match status" value="1"/>
</dbReference>
<sequence>MSAYQVGVSQEVFHDNHPNTTTTTNRPAELSILKELVVAVCYAGHTDCHWGLAKNQRQKQDVAESLGLGNLSDEAATALSADVEFRLTQLIEDSVKFMRHSKRTNLLVEDVDCALRAKNIEPLWGFASTDTLSFRRTTSAVGNLYFVDEEEIDLTKVLAADLPPVPQETSYTAHWLAVEGIQPAIPQNPTPAELKSHPAFSGLQSSAIPSSSKQAPESQNLTTKEHLSRELRLYFDRVTAAALSNDSSSKTAALASLSGDPGLHQLVPYLIQFAAEKITSNLSHSEPILEHLRDALRILESILSNPHSYLEPYLHQILPSILTCLLSSSFPSASLTDELEREIRCTAGSLLKSQLNRYQHSYPTLRTRILKTLTKSLIDPQSTDRNQLGAIIGVKSLGIEATKTVLSQNIKAFGESLDFSLSEGKLDQSRVDNLIKETLKIMSQAYSDEQIRRIANSKSKKKLRSIPAQDELEAEVGVQFAARLMSTSHEEETKLAYTFIKESTQISDTDDSEDDDQRSENVDEEETMKMDIIVDEKLEPKTRDPIGDLTTNTTDTQVTDTLVADTPVGDTLVTNTLVPDTLVANAQVTDTLVPENTVADTLVADTQVTDTQAIDTQVDAHQEKTEGVVDLSSDAVPTDETTNPEANPTVQAIVTTEETPIVEEPTDDQANIIDTPAEVTTIEKSEKETEKDIDQPKVVEEKTVNPEEEKDVDEDEDMDMVLGSDNPVPENAASDQAS</sequence>
<dbReference type="GO" id="GO:0046695">
    <property type="term" value="C:SLIK (SAGA-like) complex"/>
    <property type="evidence" value="ECO:0007669"/>
    <property type="project" value="InterPro"/>
</dbReference>
<feature type="compositionally biased region" description="Acidic residues" evidence="6">
    <location>
        <begin position="508"/>
        <end position="526"/>
    </location>
</feature>
<dbReference type="VEuPathDB" id="FungiDB:PSTT_02405"/>
<keyword evidence="3" id="KW-0805">Transcription regulation</keyword>
<feature type="compositionally biased region" description="Basic and acidic residues" evidence="6">
    <location>
        <begin position="681"/>
        <end position="707"/>
    </location>
</feature>
<dbReference type="FunFam" id="1.25.40.770:FF:000007">
    <property type="entry name" value="Chromosome 10, whole genome shotgun sequence"/>
    <property type="match status" value="1"/>
</dbReference>
<evidence type="ECO:0000259" key="7">
    <source>
        <dbReference type="SMART" id="SM00803"/>
    </source>
</evidence>
<dbReference type="Proteomes" id="UP000239156">
    <property type="component" value="Unassembled WGS sequence"/>
</dbReference>
<dbReference type="InterPro" id="IPR016024">
    <property type="entry name" value="ARM-type_fold"/>
</dbReference>
<dbReference type="Pfam" id="PF02969">
    <property type="entry name" value="TAF"/>
    <property type="match status" value="1"/>
</dbReference>
<keyword evidence="5" id="KW-0539">Nucleus</keyword>